<dbReference type="EMBL" id="AFBM01000029">
    <property type="protein sequence ID" value="EGF50548.1"/>
    <property type="molecule type" value="Genomic_DNA"/>
</dbReference>
<reference evidence="1 2" key="1">
    <citation type="submission" date="2011-02" db="EMBL/GenBank/DDBJ databases">
        <authorList>
            <person name="Weinstock G."/>
            <person name="Sodergren E."/>
            <person name="Clifton S."/>
            <person name="Fulton L."/>
            <person name="Fulton B."/>
            <person name="Courtney L."/>
            <person name="Fronick C."/>
            <person name="Harrison M."/>
            <person name="Strong C."/>
            <person name="Farmer C."/>
            <person name="Delahaunty K."/>
            <person name="Markovic C."/>
            <person name="Hall O."/>
            <person name="Minx P."/>
            <person name="Tomlinson C."/>
            <person name="Mitreva M."/>
            <person name="Hou S."/>
            <person name="Chen J."/>
            <person name="Wollam A."/>
            <person name="Pepin K.H."/>
            <person name="Johnson M."/>
            <person name="Bhonagiri V."/>
            <person name="Zhang X."/>
            <person name="Suruliraj S."/>
            <person name="Warren W."/>
            <person name="Chinwalla A."/>
            <person name="Mardis E.R."/>
            <person name="Wilson R.K."/>
        </authorList>
    </citation>
    <scope>NUCLEOTIDE SEQUENCE [LARGE SCALE GENOMIC DNA]</scope>
    <source>
        <strain evidence="1 2">YIT 12056</strain>
    </source>
</reference>
<evidence type="ECO:0000313" key="2">
    <source>
        <dbReference type="Proteomes" id="UP000010321"/>
    </source>
</evidence>
<accession>A0ABP2KRW7</accession>
<gene>
    <name evidence="1" type="ORF">HMPREF9445_02624</name>
</gene>
<protein>
    <submittedName>
        <fullName evidence="1">Uncharacterized protein</fullName>
    </submittedName>
</protein>
<proteinExistence type="predicted"/>
<comment type="caution">
    <text evidence="1">The sequence shown here is derived from an EMBL/GenBank/DDBJ whole genome shotgun (WGS) entry which is preliminary data.</text>
</comment>
<keyword evidence="2" id="KW-1185">Reference proteome</keyword>
<sequence>MAGIHARTAEIGYFVVLVAGTAKRVHKGGEEAKAAFFVYFADAVRLQKFVDAGAFFVCQVVSGDMLYVKADGLLQITFPAFVRFAGKAVDKVDAYIVETRTAAMMYGIDGLRRVMAAVQQFQGSVVKSLYSHADTVERQSLQHDGVFFGQVVGIGFKSNFPAMLHSIVFPDGFKYFPEIFFRKL</sequence>
<name>A0ABP2KRW7_9BACE</name>
<organism evidence="1 2">
    <name type="scientific">Bacteroides clarus YIT 12056</name>
    <dbReference type="NCBI Taxonomy" id="762984"/>
    <lineage>
        <taxon>Bacteria</taxon>
        <taxon>Pseudomonadati</taxon>
        <taxon>Bacteroidota</taxon>
        <taxon>Bacteroidia</taxon>
        <taxon>Bacteroidales</taxon>
        <taxon>Bacteroidaceae</taxon>
        <taxon>Bacteroides</taxon>
    </lineage>
</organism>
<evidence type="ECO:0000313" key="1">
    <source>
        <dbReference type="EMBL" id="EGF50548.1"/>
    </source>
</evidence>
<dbReference type="Proteomes" id="UP000010321">
    <property type="component" value="Unassembled WGS sequence"/>
</dbReference>